<dbReference type="EMBL" id="JAPEUV010000070">
    <property type="protein sequence ID" value="KAJ4334881.1"/>
    <property type="molecule type" value="Genomic_DNA"/>
</dbReference>
<sequence length="568" mass="60906">MAPDSARPEATETSPLLGKPNDQTVDPGDGLASVEPEPYDETDVEDNENEPDLERQPSNGETFKHQGLPEVRKRMKYIFPAIAIGVFLSAADQTLIVSTYGIIGTDLKALSSTSWIATGYFLTLTAFQPLYGKLSDIFGRKECLLFGYLIFGIGAISCGFARTIGELIAARAFAGIGGGGMTVCVSIMLSDIVSLRDRGTWQGYINLVYASGAAAGAPLGGLLAETIGWRWSFIAQGPLCLVAMLAVAVALKLPKQEDSHWKQKLARIDFLGALILILAIFGLLVGLDRGSNMAWSNPFAIAGLCTTPLFVVFVLVEKYVAKHPFAPGHIILDRSLVACYLCNFFAFGGWLAALFFVPLYWQVTYGYGASQAGLLLVPSIISGVSGSLFGGFYMKRTAKYYWITVIAYSNLTIGLSIILLFAGTVMRSLPVTVIGTCICGFSNGIGVTTTLIGLIANAKHADQAVATACSYLFRSLGSVFGVSMCATAFNQTLRSTLRAALNGNKDADEIAERVRAGLAYYRSLEPHLQDIVRECYGQATRAALCVSVVLVTGSAICAWGIREKRLGN</sequence>
<feature type="transmembrane region" description="Helical" evidence="8">
    <location>
        <begin position="201"/>
        <end position="221"/>
    </location>
</feature>
<evidence type="ECO:0000256" key="4">
    <source>
        <dbReference type="ARBA" id="ARBA00022692"/>
    </source>
</evidence>
<evidence type="ECO:0000256" key="1">
    <source>
        <dbReference type="ARBA" id="ARBA00004127"/>
    </source>
</evidence>
<dbReference type="InterPro" id="IPR020846">
    <property type="entry name" value="MFS_dom"/>
</dbReference>
<evidence type="ECO:0000256" key="7">
    <source>
        <dbReference type="SAM" id="MobiDB-lite"/>
    </source>
</evidence>
<dbReference type="PANTHER" id="PTHR23501:SF84">
    <property type="entry name" value="VACUOLAR MEMBRANE AMINO ACID UPTAKE TRANSPORTER FNX2"/>
    <property type="match status" value="1"/>
</dbReference>
<feature type="transmembrane region" description="Helical" evidence="8">
    <location>
        <begin position="77"/>
        <end position="103"/>
    </location>
</feature>
<dbReference type="GO" id="GO:0015174">
    <property type="term" value="F:basic amino acid transmembrane transporter activity"/>
    <property type="evidence" value="ECO:0007669"/>
    <property type="project" value="TreeGrafter"/>
</dbReference>
<feature type="transmembrane region" description="Helical" evidence="8">
    <location>
        <begin position="168"/>
        <end position="189"/>
    </location>
</feature>
<keyword evidence="4 8" id="KW-0812">Transmembrane</keyword>
<feature type="transmembrane region" description="Helical" evidence="8">
    <location>
        <begin position="265"/>
        <end position="287"/>
    </location>
</feature>
<dbReference type="FunFam" id="1.20.1720.10:FF:000013">
    <property type="entry name" value="Related to multidrug resistance proteins"/>
    <property type="match status" value="1"/>
</dbReference>
<dbReference type="AlphaFoldDB" id="A0A9W9BYS7"/>
<evidence type="ECO:0000256" key="3">
    <source>
        <dbReference type="ARBA" id="ARBA00022448"/>
    </source>
</evidence>
<dbReference type="PANTHER" id="PTHR23501">
    <property type="entry name" value="MAJOR FACILITATOR SUPERFAMILY"/>
    <property type="match status" value="1"/>
</dbReference>
<feature type="compositionally biased region" description="Acidic residues" evidence="7">
    <location>
        <begin position="37"/>
        <end position="51"/>
    </location>
</feature>
<protein>
    <recommendedName>
        <fullName evidence="9">Major facilitator superfamily (MFS) profile domain-containing protein</fullName>
    </recommendedName>
</protein>
<dbReference type="InterPro" id="IPR036259">
    <property type="entry name" value="MFS_trans_sf"/>
</dbReference>
<dbReference type="GO" id="GO:0000329">
    <property type="term" value="C:fungal-type vacuole membrane"/>
    <property type="evidence" value="ECO:0007669"/>
    <property type="project" value="TreeGrafter"/>
</dbReference>
<dbReference type="Pfam" id="PF07690">
    <property type="entry name" value="MFS_1"/>
    <property type="match status" value="1"/>
</dbReference>
<keyword evidence="5 8" id="KW-1133">Transmembrane helix</keyword>
<dbReference type="InterPro" id="IPR011701">
    <property type="entry name" value="MFS"/>
</dbReference>
<comment type="similarity">
    <text evidence="2">Belongs to the major facilitator superfamily.</text>
</comment>
<feature type="transmembrane region" description="Helical" evidence="8">
    <location>
        <begin position="373"/>
        <end position="393"/>
    </location>
</feature>
<gene>
    <name evidence="10" type="ORF">N0V87_006577</name>
</gene>
<evidence type="ECO:0000256" key="6">
    <source>
        <dbReference type="ARBA" id="ARBA00023136"/>
    </source>
</evidence>
<dbReference type="SUPFAM" id="SSF103473">
    <property type="entry name" value="MFS general substrate transporter"/>
    <property type="match status" value="1"/>
</dbReference>
<feature type="transmembrane region" description="Helical" evidence="8">
    <location>
        <begin position="109"/>
        <end position="131"/>
    </location>
</feature>
<name>A0A9W9BYS7_9PLEO</name>
<feature type="domain" description="Major facilitator superfamily (MFS) profile" evidence="9">
    <location>
        <begin position="78"/>
        <end position="565"/>
    </location>
</feature>
<keyword evidence="3" id="KW-0813">Transport</keyword>
<dbReference type="GO" id="GO:0046943">
    <property type="term" value="F:carboxylic acid transmembrane transporter activity"/>
    <property type="evidence" value="ECO:0007669"/>
    <property type="project" value="UniProtKB-ARBA"/>
</dbReference>
<dbReference type="Gene3D" id="1.20.1250.20">
    <property type="entry name" value="MFS general substrate transporter like domains"/>
    <property type="match status" value="2"/>
</dbReference>
<dbReference type="PROSITE" id="PS50850">
    <property type="entry name" value="MFS"/>
    <property type="match status" value="1"/>
</dbReference>
<feature type="transmembrane region" description="Helical" evidence="8">
    <location>
        <begin position="400"/>
        <end position="421"/>
    </location>
</feature>
<feature type="compositionally biased region" description="Basic and acidic residues" evidence="7">
    <location>
        <begin position="1"/>
        <end position="10"/>
    </location>
</feature>
<keyword evidence="11" id="KW-1185">Reference proteome</keyword>
<feature type="region of interest" description="Disordered" evidence="7">
    <location>
        <begin position="1"/>
        <end position="66"/>
    </location>
</feature>
<accession>A0A9W9BYS7</accession>
<keyword evidence="6 8" id="KW-0472">Membrane</keyword>
<reference evidence="10" key="1">
    <citation type="submission" date="2022-10" db="EMBL/GenBank/DDBJ databases">
        <title>Tapping the CABI collections for fungal endophytes: first genome assemblies for Collariella, Neodidymelliopsis, Ascochyta clinopodiicola, Didymella pomorum, Didymosphaeria variabile, Neocosmospora piperis and Neocucurbitaria cava.</title>
        <authorList>
            <person name="Hill R."/>
        </authorList>
    </citation>
    <scope>NUCLEOTIDE SEQUENCE</scope>
    <source>
        <strain evidence="10">IMI 360193</strain>
    </source>
</reference>
<evidence type="ECO:0000313" key="10">
    <source>
        <dbReference type="EMBL" id="KAJ4334881.1"/>
    </source>
</evidence>
<feature type="transmembrane region" description="Helical" evidence="8">
    <location>
        <begin position="233"/>
        <end position="253"/>
    </location>
</feature>
<comment type="caution">
    <text evidence="10">The sequence shown here is derived from an EMBL/GenBank/DDBJ whole genome shotgun (WGS) entry which is preliminary data.</text>
</comment>
<feature type="transmembrane region" description="Helical" evidence="8">
    <location>
        <begin position="337"/>
        <end position="361"/>
    </location>
</feature>
<comment type="subcellular location">
    <subcellularLocation>
        <location evidence="1">Endomembrane system</location>
        <topology evidence="1">Multi-pass membrane protein</topology>
    </subcellularLocation>
</comment>
<evidence type="ECO:0000259" key="9">
    <source>
        <dbReference type="PROSITE" id="PS50850"/>
    </source>
</evidence>
<evidence type="ECO:0000313" key="11">
    <source>
        <dbReference type="Proteomes" id="UP001140562"/>
    </source>
</evidence>
<feature type="transmembrane region" description="Helical" evidence="8">
    <location>
        <begin position="541"/>
        <end position="561"/>
    </location>
</feature>
<evidence type="ECO:0000256" key="5">
    <source>
        <dbReference type="ARBA" id="ARBA00022989"/>
    </source>
</evidence>
<feature type="transmembrane region" description="Helical" evidence="8">
    <location>
        <begin position="143"/>
        <end position="162"/>
    </location>
</feature>
<evidence type="ECO:0000256" key="2">
    <source>
        <dbReference type="ARBA" id="ARBA00008335"/>
    </source>
</evidence>
<feature type="transmembrane region" description="Helical" evidence="8">
    <location>
        <begin position="299"/>
        <end position="316"/>
    </location>
</feature>
<organism evidence="10 11">
    <name type="scientific">Didymella glomerata</name>
    <dbReference type="NCBI Taxonomy" id="749621"/>
    <lineage>
        <taxon>Eukaryota</taxon>
        <taxon>Fungi</taxon>
        <taxon>Dikarya</taxon>
        <taxon>Ascomycota</taxon>
        <taxon>Pezizomycotina</taxon>
        <taxon>Dothideomycetes</taxon>
        <taxon>Pleosporomycetidae</taxon>
        <taxon>Pleosporales</taxon>
        <taxon>Pleosporineae</taxon>
        <taxon>Didymellaceae</taxon>
        <taxon>Didymella</taxon>
    </lineage>
</organism>
<proteinExistence type="inferred from homology"/>
<evidence type="ECO:0000256" key="8">
    <source>
        <dbReference type="SAM" id="Phobius"/>
    </source>
</evidence>
<dbReference type="GO" id="GO:0012505">
    <property type="term" value="C:endomembrane system"/>
    <property type="evidence" value="ECO:0007669"/>
    <property type="project" value="UniProtKB-SubCell"/>
</dbReference>
<dbReference type="Proteomes" id="UP001140562">
    <property type="component" value="Unassembled WGS sequence"/>
</dbReference>
<feature type="transmembrane region" description="Helical" evidence="8">
    <location>
        <begin position="433"/>
        <end position="456"/>
    </location>
</feature>
<dbReference type="OrthoDB" id="3437016at2759"/>
<feature type="transmembrane region" description="Helical" evidence="8">
    <location>
        <begin position="468"/>
        <end position="489"/>
    </location>
</feature>